<proteinExistence type="predicted"/>
<name>A0A449I4Y6_9BACE</name>
<reference evidence="1 2" key="1">
    <citation type="submission" date="2019-02" db="EMBL/GenBank/DDBJ databases">
        <authorList>
            <consortium name="Pathogen Informatics"/>
        </authorList>
    </citation>
    <scope>NUCLEOTIDE SEQUENCE [LARGE SCALE GENOMIC DNA]</scope>
    <source>
        <strain evidence="1 2">3012STDY7078512</strain>
    </source>
</reference>
<evidence type="ECO:0000313" key="1">
    <source>
        <dbReference type="EMBL" id="VFB14483.1"/>
    </source>
</evidence>
<evidence type="ECO:0008006" key="3">
    <source>
        <dbReference type="Google" id="ProtNLM"/>
    </source>
</evidence>
<sequence>MLYYLYKYRFMRKRIMFGIWLCSVLLFVSCNGNYGYPGKVTFDATGGSQTVSGEECFYSLEITDYNGDGKSSDGLLADESDSLTVTYQWLTVRAKKFDNSLTIIAEPNNTGRKRQLYIAGWVDNSFADIKVVQTK</sequence>
<dbReference type="Proteomes" id="UP000396835">
    <property type="component" value="Unassembled WGS sequence"/>
</dbReference>
<organism evidence="1 2">
    <name type="scientific">Prevotella heparinolytica</name>
    <dbReference type="NCBI Taxonomy" id="28113"/>
    <lineage>
        <taxon>Bacteria</taxon>
        <taxon>Pseudomonadati</taxon>
        <taxon>Bacteroidota</taxon>
        <taxon>Bacteroidia</taxon>
        <taxon>Bacteroidales</taxon>
        <taxon>Bacteroidaceae</taxon>
        <taxon>Bacteroides</taxon>
    </lineage>
</organism>
<dbReference type="PROSITE" id="PS51257">
    <property type="entry name" value="PROKAR_LIPOPROTEIN"/>
    <property type="match status" value="1"/>
</dbReference>
<dbReference type="AlphaFoldDB" id="A0A449I4Y6"/>
<protein>
    <recommendedName>
        <fullName evidence="3">BACON domain-containing protein</fullName>
    </recommendedName>
</protein>
<accession>A0A449I4Y6</accession>
<evidence type="ECO:0000313" key="2">
    <source>
        <dbReference type="Proteomes" id="UP000396835"/>
    </source>
</evidence>
<dbReference type="EMBL" id="CAACYH010000004">
    <property type="protein sequence ID" value="VFB14483.1"/>
    <property type="molecule type" value="Genomic_DNA"/>
</dbReference>
<gene>
    <name evidence="1" type="ORF">NCTC7812_02041</name>
</gene>